<name>A0A9D1YB46_9FIRM</name>
<keyword evidence="4" id="KW-0067">ATP-binding</keyword>
<dbReference type="EMBL" id="DXDU01000010">
    <property type="protein sequence ID" value="HIY25665.1"/>
    <property type="molecule type" value="Genomic_DNA"/>
</dbReference>
<dbReference type="SMART" id="SM00983">
    <property type="entry name" value="TPK_B1_binding"/>
    <property type="match status" value="1"/>
</dbReference>
<dbReference type="PANTHER" id="PTHR41299:SF1">
    <property type="entry name" value="THIAMINE PYROPHOSPHOKINASE"/>
    <property type="match status" value="1"/>
</dbReference>
<dbReference type="InterPro" id="IPR036371">
    <property type="entry name" value="TPK_B1-bd_sf"/>
</dbReference>
<dbReference type="AlphaFoldDB" id="A0A9D1YB46"/>
<dbReference type="Pfam" id="PF04263">
    <property type="entry name" value="TPK_catalytic"/>
    <property type="match status" value="1"/>
</dbReference>
<dbReference type="Gene3D" id="3.40.50.10240">
    <property type="entry name" value="Thiamin pyrophosphokinase, catalytic domain"/>
    <property type="match status" value="1"/>
</dbReference>
<evidence type="ECO:0000256" key="3">
    <source>
        <dbReference type="ARBA" id="ARBA00022777"/>
    </source>
</evidence>
<evidence type="ECO:0000256" key="2">
    <source>
        <dbReference type="ARBA" id="ARBA00022741"/>
    </source>
</evidence>
<evidence type="ECO:0000256" key="1">
    <source>
        <dbReference type="ARBA" id="ARBA00022679"/>
    </source>
</evidence>
<dbReference type="GO" id="GO:0030975">
    <property type="term" value="F:thiamine binding"/>
    <property type="evidence" value="ECO:0007669"/>
    <property type="project" value="InterPro"/>
</dbReference>
<dbReference type="NCBIfam" id="TIGR01378">
    <property type="entry name" value="thi_PPkinase"/>
    <property type="match status" value="1"/>
</dbReference>
<proteinExistence type="predicted"/>
<organism evidence="7 8">
    <name type="scientific">Candidatus Acutalibacter pullistercoris</name>
    <dbReference type="NCBI Taxonomy" id="2838418"/>
    <lineage>
        <taxon>Bacteria</taxon>
        <taxon>Bacillati</taxon>
        <taxon>Bacillota</taxon>
        <taxon>Clostridia</taxon>
        <taxon>Eubacteriales</taxon>
        <taxon>Acutalibacteraceae</taxon>
        <taxon>Acutalibacter</taxon>
    </lineage>
</organism>
<gene>
    <name evidence="7" type="ORF">H9838_00645</name>
</gene>
<feature type="domain" description="Thiamin pyrophosphokinase thiamin-binding" evidence="6">
    <location>
        <begin position="140"/>
        <end position="207"/>
    </location>
</feature>
<dbReference type="GO" id="GO:0005524">
    <property type="term" value="F:ATP binding"/>
    <property type="evidence" value="ECO:0007669"/>
    <property type="project" value="UniProtKB-KW"/>
</dbReference>
<dbReference type="InterPro" id="IPR007373">
    <property type="entry name" value="Thiamin_PyroPKinase_B1-bd"/>
</dbReference>
<sequence length="213" mass="23374">MAAEKQNCMIIGAAPITKELLQEFAPKDHFIICADAGYEQALKLGVTPDLIVGDFDSAEKEPPKNIRTLTLPIHKDVTDTMFAAMRGLAKGLRAFVLLGCLGGERMDHSIANIEVLLFLREHGAQGFLAREHTRLFLLREEKLKMTKMKGATVSVFPYCGPNCTVTYNGLEYPLQYGTLTCGGMRMGVSNSVVEDLAEIRVHSGTALVVVYQP</sequence>
<dbReference type="EC" id="2.7.6.2" evidence="5"/>
<keyword evidence="3" id="KW-0418">Kinase</keyword>
<dbReference type="CDD" id="cd07995">
    <property type="entry name" value="TPK"/>
    <property type="match status" value="1"/>
</dbReference>
<dbReference type="InterPro" id="IPR053149">
    <property type="entry name" value="TPK"/>
</dbReference>
<evidence type="ECO:0000256" key="5">
    <source>
        <dbReference type="NCBIfam" id="TIGR01378"/>
    </source>
</evidence>
<accession>A0A9D1YB46</accession>
<keyword evidence="1 7" id="KW-0808">Transferase</keyword>
<reference evidence="7" key="1">
    <citation type="journal article" date="2021" name="PeerJ">
        <title>Extensive microbial diversity within the chicken gut microbiome revealed by metagenomics and culture.</title>
        <authorList>
            <person name="Gilroy R."/>
            <person name="Ravi A."/>
            <person name="Getino M."/>
            <person name="Pursley I."/>
            <person name="Horton D.L."/>
            <person name="Alikhan N.F."/>
            <person name="Baker D."/>
            <person name="Gharbi K."/>
            <person name="Hall N."/>
            <person name="Watson M."/>
            <person name="Adriaenssens E.M."/>
            <person name="Foster-Nyarko E."/>
            <person name="Jarju S."/>
            <person name="Secka A."/>
            <person name="Antonio M."/>
            <person name="Oren A."/>
            <person name="Chaudhuri R.R."/>
            <person name="La Ragione R."/>
            <person name="Hildebrand F."/>
            <person name="Pallen M.J."/>
        </authorList>
    </citation>
    <scope>NUCLEOTIDE SEQUENCE</scope>
    <source>
        <strain evidence="7">1282</strain>
    </source>
</reference>
<keyword evidence="2" id="KW-0547">Nucleotide-binding</keyword>
<dbReference type="Pfam" id="PF04265">
    <property type="entry name" value="TPK_B1_binding"/>
    <property type="match status" value="1"/>
</dbReference>
<dbReference type="InterPro" id="IPR007371">
    <property type="entry name" value="TPK_catalytic"/>
</dbReference>
<dbReference type="SUPFAM" id="SSF63862">
    <property type="entry name" value="Thiamin pyrophosphokinase, substrate-binding domain"/>
    <property type="match status" value="1"/>
</dbReference>
<protein>
    <recommendedName>
        <fullName evidence="5">Thiamine diphosphokinase</fullName>
        <ecNumber evidence="5">2.7.6.2</ecNumber>
    </recommendedName>
</protein>
<dbReference type="InterPro" id="IPR036759">
    <property type="entry name" value="TPK_catalytic_sf"/>
</dbReference>
<comment type="caution">
    <text evidence="7">The sequence shown here is derived from an EMBL/GenBank/DDBJ whole genome shotgun (WGS) entry which is preliminary data.</text>
</comment>
<dbReference type="GO" id="GO:0004788">
    <property type="term" value="F:thiamine diphosphokinase activity"/>
    <property type="evidence" value="ECO:0007669"/>
    <property type="project" value="UniProtKB-UniRule"/>
</dbReference>
<evidence type="ECO:0000313" key="7">
    <source>
        <dbReference type="EMBL" id="HIY25665.1"/>
    </source>
</evidence>
<dbReference type="GO" id="GO:0006772">
    <property type="term" value="P:thiamine metabolic process"/>
    <property type="evidence" value="ECO:0007669"/>
    <property type="project" value="UniProtKB-UniRule"/>
</dbReference>
<evidence type="ECO:0000313" key="8">
    <source>
        <dbReference type="Proteomes" id="UP000823915"/>
    </source>
</evidence>
<dbReference type="Proteomes" id="UP000823915">
    <property type="component" value="Unassembled WGS sequence"/>
</dbReference>
<dbReference type="GO" id="GO:0016301">
    <property type="term" value="F:kinase activity"/>
    <property type="evidence" value="ECO:0007669"/>
    <property type="project" value="UniProtKB-KW"/>
</dbReference>
<dbReference type="SUPFAM" id="SSF63999">
    <property type="entry name" value="Thiamin pyrophosphokinase, catalytic domain"/>
    <property type="match status" value="1"/>
</dbReference>
<reference evidence="7" key="2">
    <citation type="submission" date="2021-04" db="EMBL/GenBank/DDBJ databases">
        <authorList>
            <person name="Gilroy R."/>
        </authorList>
    </citation>
    <scope>NUCLEOTIDE SEQUENCE</scope>
    <source>
        <strain evidence="7">1282</strain>
    </source>
</reference>
<evidence type="ECO:0000256" key="4">
    <source>
        <dbReference type="ARBA" id="ARBA00022840"/>
    </source>
</evidence>
<dbReference type="GO" id="GO:0009229">
    <property type="term" value="P:thiamine diphosphate biosynthetic process"/>
    <property type="evidence" value="ECO:0007669"/>
    <property type="project" value="InterPro"/>
</dbReference>
<dbReference type="PANTHER" id="PTHR41299">
    <property type="entry name" value="THIAMINE PYROPHOSPHOKINASE"/>
    <property type="match status" value="1"/>
</dbReference>
<dbReference type="InterPro" id="IPR006282">
    <property type="entry name" value="Thi_PPkinase"/>
</dbReference>
<evidence type="ECO:0000259" key="6">
    <source>
        <dbReference type="SMART" id="SM00983"/>
    </source>
</evidence>